<dbReference type="WBParaSite" id="L893_g24594.t1">
    <property type="protein sequence ID" value="L893_g24594.t1"/>
    <property type="gene ID" value="L893_g24594"/>
</dbReference>
<dbReference type="Proteomes" id="UP000095287">
    <property type="component" value="Unplaced"/>
</dbReference>
<dbReference type="InterPro" id="IPR001806">
    <property type="entry name" value="Small_GTPase"/>
</dbReference>
<accession>A0A1I7ZBT5</accession>
<dbReference type="PROSITE" id="PS51421">
    <property type="entry name" value="RAS"/>
    <property type="match status" value="1"/>
</dbReference>
<dbReference type="Gene3D" id="3.40.50.300">
    <property type="entry name" value="P-loop containing nucleotide triphosphate hydrolases"/>
    <property type="match status" value="1"/>
</dbReference>
<dbReference type="InterPro" id="IPR027417">
    <property type="entry name" value="P-loop_NTPase"/>
</dbReference>
<evidence type="ECO:0000313" key="2">
    <source>
        <dbReference type="WBParaSite" id="L893_g24594.t1"/>
    </source>
</evidence>
<dbReference type="GO" id="GO:0003924">
    <property type="term" value="F:GTPase activity"/>
    <property type="evidence" value="ECO:0007669"/>
    <property type="project" value="InterPro"/>
</dbReference>
<protein>
    <submittedName>
        <fullName evidence="2">ADP-ribosylation factor family protein</fullName>
    </submittedName>
</protein>
<dbReference type="GO" id="GO:0005525">
    <property type="term" value="F:GTP binding"/>
    <property type="evidence" value="ECO:0007669"/>
    <property type="project" value="InterPro"/>
</dbReference>
<proteinExistence type="predicted"/>
<organism evidence="1 2">
    <name type="scientific">Steinernema glaseri</name>
    <dbReference type="NCBI Taxonomy" id="37863"/>
    <lineage>
        <taxon>Eukaryota</taxon>
        <taxon>Metazoa</taxon>
        <taxon>Ecdysozoa</taxon>
        <taxon>Nematoda</taxon>
        <taxon>Chromadorea</taxon>
        <taxon>Rhabditida</taxon>
        <taxon>Tylenchina</taxon>
        <taxon>Panagrolaimomorpha</taxon>
        <taxon>Strongyloidoidea</taxon>
        <taxon>Steinernematidae</taxon>
        <taxon>Steinernema</taxon>
    </lineage>
</organism>
<evidence type="ECO:0000313" key="1">
    <source>
        <dbReference type="Proteomes" id="UP000095287"/>
    </source>
</evidence>
<name>A0A1I7ZBT5_9BILA</name>
<reference evidence="2" key="1">
    <citation type="submission" date="2016-11" db="UniProtKB">
        <authorList>
            <consortium name="WormBaseParasite"/>
        </authorList>
    </citation>
    <scope>IDENTIFICATION</scope>
</reference>
<keyword evidence="1" id="KW-1185">Reference proteome</keyword>
<dbReference type="AlphaFoldDB" id="A0A1I7ZBT5"/>
<dbReference type="SUPFAM" id="SSF52540">
    <property type="entry name" value="P-loop containing nucleoside triphosphate hydrolases"/>
    <property type="match status" value="1"/>
</dbReference>
<sequence>MFIVVSSVDLPQSVEQMVDIRQQILECKSSRAAFNVQAPHNVPILFVMNKTDLPKSRWQTDPEEAASLLGESISGSAKDVFLTCSAAENENIETRLIRNQYPSPDGLIELPALGESNVVCISIAICRVHHPFAVTTKHSCAGVWTNVLNGEIASPHEPSAAQDAAQRTVRRWRSQYVGRDKETRTSADALTILA</sequence>